<sequence length="91" mass="9774">METNVQLTTATAIVGNKGVGSVTKVGKLPCDLPSSKPTKDSKKPEETKGIDKDVTFKNGYDTHLIEVEGFKAKPNIGIKGVTILETLKNLF</sequence>
<reference evidence="2 3" key="1">
    <citation type="submission" date="2019-04" db="EMBL/GenBank/DDBJ databases">
        <title>Lysinibacillus genome sequencing.</title>
        <authorList>
            <person name="Dunlap C."/>
        </authorList>
    </citation>
    <scope>NUCLEOTIDE SEQUENCE [LARGE SCALE GENOMIC DNA]</scope>
    <source>
        <strain evidence="2 3">CCTCC AB 2010389</strain>
    </source>
</reference>
<organism evidence="2 3">
    <name type="scientific">Lysinibacillus mangiferihumi</name>
    <dbReference type="NCBI Taxonomy" id="1130819"/>
    <lineage>
        <taxon>Bacteria</taxon>
        <taxon>Bacillati</taxon>
        <taxon>Bacillota</taxon>
        <taxon>Bacilli</taxon>
        <taxon>Bacillales</taxon>
        <taxon>Bacillaceae</taxon>
        <taxon>Lysinibacillus</taxon>
    </lineage>
</organism>
<evidence type="ECO:0000313" key="2">
    <source>
        <dbReference type="EMBL" id="TKI59776.1"/>
    </source>
</evidence>
<dbReference type="EMBL" id="SZPU01000088">
    <property type="protein sequence ID" value="TKI59776.1"/>
    <property type="molecule type" value="Genomic_DNA"/>
</dbReference>
<feature type="region of interest" description="Disordered" evidence="1">
    <location>
        <begin position="30"/>
        <end position="49"/>
    </location>
</feature>
<evidence type="ECO:0000256" key="1">
    <source>
        <dbReference type="SAM" id="MobiDB-lite"/>
    </source>
</evidence>
<protein>
    <submittedName>
        <fullName evidence="2">Uncharacterized protein</fullName>
    </submittedName>
</protein>
<accession>A0A4U2YFL6</accession>
<dbReference type="AlphaFoldDB" id="A0A4U2YFL6"/>
<name>A0A4U2YFL6_9BACI</name>
<dbReference type="Proteomes" id="UP000308744">
    <property type="component" value="Unassembled WGS sequence"/>
</dbReference>
<keyword evidence="3" id="KW-1185">Reference proteome</keyword>
<proteinExistence type="predicted"/>
<gene>
    <name evidence="2" type="ORF">FC756_20345</name>
</gene>
<evidence type="ECO:0000313" key="3">
    <source>
        <dbReference type="Proteomes" id="UP000308744"/>
    </source>
</evidence>
<comment type="caution">
    <text evidence="2">The sequence shown here is derived from an EMBL/GenBank/DDBJ whole genome shotgun (WGS) entry which is preliminary data.</text>
</comment>
<feature type="compositionally biased region" description="Basic and acidic residues" evidence="1">
    <location>
        <begin position="37"/>
        <end position="49"/>
    </location>
</feature>
<dbReference type="RefSeq" id="WP_107897349.1">
    <property type="nucleotide sequence ID" value="NZ_PYWM01000037.1"/>
</dbReference>